<accession>A0A369XJY5</accession>
<gene>
    <name evidence="1" type="ORF">DVS81_17900</name>
</gene>
<dbReference type="Proteomes" id="UP000253831">
    <property type="component" value="Unassembled WGS sequence"/>
</dbReference>
<proteinExistence type="predicted"/>
<comment type="caution">
    <text evidence="1">The sequence shown here is derived from an EMBL/GenBank/DDBJ whole genome shotgun (WGS) entry which is preliminary data.</text>
</comment>
<dbReference type="EMBL" id="QPGA01000052">
    <property type="protein sequence ID" value="RDE49216.1"/>
    <property type="molecule type" value="Genomic_DNA"/>
</dbReference>
<sequence>MTPEATPARYCGRLFSTAELDQMRQLIAAHPAASRAQLSRLVCAELGWCREDGRLKEMSCRVAMLRMQTDGLLQLPPPRNGNHNGKPWHRRTVQAEPDAPLRADGPRALGTLQLHRVSHRAESQLHNEYLDRYHYLGYQPLPGAQLRYFVRAGGRLVALLSFAAAAWKTQPRDHYIGWTPAQRQEHLHRVVNNARFLILPWIECKNLASSILARADRQITTDWPIQYGYRPLLLETFVEQSRFRGTAYQAANWLCLGQTTGRGKLDVHHQAQLPIKTVWVYPLDRYFRRVLCG</sequence>
<dbReference type="Pfam" id="PF14236">
    <property type="entry name" value="DruA"/>
    <property type="match status" value="1"/>
</dbReference>
<reference evidence="1 2" key="1">
    <citation type="submission" date="2018-05" db="EMBL/GenBank/DDBJ databases">
        <title>Integrated omic analyses show evidence that a Ca. Accumulibacter phosphatis strain performs denitrification under micro-aerobic conditions.</title>
        <authorList>
            <person name="Camejo P.Y."/>
            <person name="Katherine M.D."/>
            <person name="Daniel N.R."/>
        </authorList>
    </citation>
    <scope>NUCLEOTIDE SEQUENCE [LARGE SCALE GENOMIC DNA]</scope>
    <source>
        <strain evidence="1">UW-LDO-IC</strain>
    </source>
</reference>
<dbReference type="AlphaFoldDB" id="A0A369XJY5"/>
<evidence type="ECO:0000313" key="1">
    <source>
        <dbReference type="EMBL" id="RDE49216.1"/>
    </source>
</evidence>
<protein>
    <submittedName>
        <fullName evidence="1">DUF4338 domain-containing protein</fullName>
    </submittedName>
</protein>
<name>A0A369XJY5_9PROT</name>
<evidence type="ECO:0000313" key="2">
    <source>
        <dbReference type="Proteomes" id="UP000253831"/>
    </source>
</evidence>
<organism evidence="1 2">
    <name type="scientific">Candidatus Accumulibacter meliphilus</name>
    <dbReference type="NCBI Taxonomy" id="2211374"/>
    <lineage>
        <taxon>Bacteria</taxon>
        <taxon>Pseudomonadati</taxon>
        <taxon>Pseudomonadota</taxon>
        <taxon>Betaproteobacteria</taxon>
        <taxon>Candidatus Accumulibacter</taxon>
    </lineage>
</organism>
<dbReference type="InterPro" id="IPR025639">
    <property type="entry name" value="DruA"/>
</dbReference>